<evidence type="ECO:0000313" key="2">
    <source>
        <dbReference type="EMBL" id="KAF6358489.1"/>
    </source>
</evidence>
<dbReference type="Proteomes" id="UP000558488">
    <property type="component" value="Unassembled WGS sequence"/>
</dbReference>
<evidence type="ECO:0000313" key="3">
    <source>
        <dbReference type="Proteomes" id="UP000558488"/>
    </source>
</evidence>
<dbReference type="EMBL" id="JACAGB010000006">
    <property type="protein sequence ID" value="KAF6358489.1"/>
    <property type="molecule type" value="Genomic_DNA"/>
</dbReference>
<accession>A0A7J7Y951</accession>
<comment type="caution">
    <text evidence="2">The sequence shown here is derived from an EMBL/GenBank/DDBJ whole genome shotgun (WGS) entry which is preliminary data.</text>
</comment>
<evidence type="ECO:0000256" key="1">
    <source>
        <dbReference type="SAM" id="MobiDB-lite"/>
    </source>
</evidence>
<gene>
    <name evidence="2" type="ORF">mPipKuh1_010316</name>
</gene>
<proteinExistence type="predicted"/>
<organism evidence="2 3">
    <name type="scientific">Pipistrellus kuhlii</name>
    <name type="common">Kuhl's pipistrelle</name>
    <dbReference type="NCBI Taxonomy" id="59472"/>
    <lineage>
        <taxon>Eukaryota</taxon>
        <taxon>Metazoa</taxon>
        <taxon>Chordata</taxon>
        <taxon>Craniata</taxon>
        <taxon>Vertebrata</taxon>
        <taxon>Euteleostomi</taxon>
        <taxon>Mammalia</taxon>
        <taxon>Eutheria</taxon>
        <taxon>Laurasiatheria</taxon>
        <taxon>Chiroptera</taxon>
        <taxon>Yangochiroptera</taxon>
        <taxon>Vespertilionidae</taxon>
        <taxon>Pipistrellus</taxon>
    </lineage>
</organism>
<feature type="compositionally biased region" description="Gly residues" evidence="1">
    <location>
        <begin position="38"/>
        <end position="49"/>
    </location>
</feature>
<feature type="region of interest" description="Disordered" evidence="1">
    <location>
        <begin position="92"/>
        <end position="174"/>
    </location>
</feature>
<dbReference type="AlphaFoldDB" id="A0A7J7Y951"/>
<reference evidence="2 3" key="1">
    <citation type="journal article" date="2020" name="Nature">
        <title>Six reference-quality genomes reveal evolution of bat adaptations.</title>
        <authorList>
            <person name="Jebb D."/>
            <person name="Huang Z."/>
            <person name="Pippel M."/>
            <person name="Hughes G.M."/>
            <person name="Lavrichenko K."/>
            <person name="Devanna P."/>
            <person name="Winkler S."/>
            <person name="Jermiin L.S."/>
            <person name="Skirmuntt E.C."/>
            <person name="Katzourakis A."/>
            <person name="Burkitt-Gray L."/>
            <person name="Ray D.A."/>
            <person name="Sullivan K.A.M."/>
            <person name="Roscito J.G."/>
            <person name="Kirilenko B.M."/>
            <person name="Davalos L.M."/>
            <person name="Corthals A.P."/>
            <person name="Power M.L."/>
            <person name="Jones G."/>
            <person name="Ransome R.D."/>
            <person name="Dechmann D.K.N."/>
            <person name="Locatelli A.G."/>
            <person name="Puechmaille S.J."/>
            <person name="Fedrigo O."/>
            <person name="Jarvis E.D."/>
            <person name="Hiller M."/>
            <person name="Vernes S.C."/>
            <person name="Myers E.W."/>
            <person name="Teeling E.C."/>
        </authorList>
    </citation>
    <scope>NUCLEOTIDE SEQUENCE [LARGE SCALE GENOMIC DNA]</scope>
    <source>
        <strain evidence="2">MPipKuh1</strain>
        <tissue evidence="2">Flight muscle</tissue>
    </source>
</reference>
<sequence>MRDKELTPSKGPSGLRRARSGGEPTPPTMIKSVWAPGGPAGSHGGGSGPSGPHRQVLQKRTARGRVPGRLTARGRSLFFGKALWPALETALDGAGEGRSPCGEEAEAGKASPRLQPFSPGPPAAPHGAPGGAPGGGARREQEPGHKGCASFAPRLGAAPGPEPSHPQQRERPRH</sequence>
<name>A0A7J7Y951_PIPKU</name>
<protein>
    <submittedName>
        <fullName evidence="2">Uncharacterized protein</fullName>
    </submittedName>
</protein>
<feature type="region of interest" description="Disordered" evidence="1">
    <location>
        <begin position="1"/>
        <end position="75"/>
    </location>
</feature>
<keyword evidence="3" id="KW-1185">Reference proteome</keyword>